<evidence type="ECO:0008006" key="4">
    <source>
        <dbReference type="Google" id="ProtNLM"/>
    </source>
</evidence>
<accession>A0A2S7U2T7</accession>
<comment type="caution">
    <text evidence="2">The sequence shown here is derived from an EMBL/GenBank/DDBJ whole genome shotgun (WGS) entry which is preliminary data.</text>
</comment>
<dbReference type="Proteomes" id="UP000239907">
    <property type="component" value="Unassembled WGS sequence"/>
</dbReference>
<organism evidence="2 3">
    <name type="scientific">Rubritalea profundi</name>
    <dbReference type="NCBI Taxonomy" id="1658618"/>
    <lineage>
        <taxon>Bacteria</taxon>
        <taxon>Pseudomonadati</taxon>
        <taxon>Verrucomicrobiota</taxon>
        <taxon>Verrucomicrobiia</taxon>
        <taxon>Verrucomicrobiales</taxon>
        <taxon>Rubritaleaceae</taxon>
        <taxon>Rubritalea</taxon>
    </lineage>
</organism>
<evidence type="ECO:0000313" key="3">
    <source>
        <dbReference type="Proteomes" id="UP000239907"/>
    </source>
</evidence>
<gene>
    <name evidence="2" type="ORF">BSZ32_10440</name>
</gene>
<dbReference type="AlphaFoldDB" id="A0A2S7U2T7"/>
<keyword evidence="1" id="KW-0732">Signal</keyword>
<evidence type="ECO:0000256" key="1">
    <source>
        <dbReference type="SAM" id="SignalP"/>
    </source>
</evidence>
<dbReference type="OrthoDB" id="190919at2"/>
<keyword evidence="3" id="KW-1185">Reference proteome</keyword>
<feature type="chain" id="PRO_5015708237" description="Lipoprotein" evidence="1">
    <location>
        <begin position="25"/>
        <end position="156"/>
    </location>
</feature>
<reference evidence="2 3" key="1">
    <citation type="submission" date="2016-12" db="EMBL/GenBank/DDBJ databases">
        <title>Study of bacterial adaptation to deep sea.</title>
        <authorList>
            <person name="Song J."/>
            <person name="Yoshizawa S."/>
            <person name="Kogure K."/>
        </authorList>
    </citation>
    <scope>NUCLEOTIDE SEQUENCE [LARGE SCALE GENOMIC DNA]</scope>
    <source>
        <strain evidence="2 3">SAORIC-165</strain>
    </source>
</reference>
<feature type="signal peptide" evidence="1">
    <location>
        <begin position="1"/>
        <end position="24"/>
    </location>
</feature>
<protein>
    <recommendedName>
        <fullName evidence="4">Lipoprotein</fullName>
    </recommendedName>
</protein>
<proteinExistence type="predicted"/>
<dbReference type="EMBL" id="MQWA01000001">
    <property type="protein sequence ID" value="PQJ28867.1"/>
    <property type="molecule type" value="Genomic_DNA"/>
</dbReference>
<name>A0A2S7U2T7_9BACT</name>
<sequence>MAMRALHFLAIASILLSVSCASHKSEVDVRTYHLKDTKRVKRDYKVVRAEQQKRLRGAITQSEMAARKGQYYMIDWDVRQHSVTDPIRVVFKYHQAATGTIELKMIENFAKSETRGSCEFAIVGELYQKKGRVLDWRVEVYSGAKLLASEQSYLWE</sequence>
<dbReference type="PROSITE" id="PS51257">
    <property type="entry name" value="PROKAR_LIPOPROTEIN"/>
    <property type="match status" value="1"/>
</dbReference>
<evidence type="ECO:0000313" key="2">
    <source>
        <dbReference type="EMBL" id="PQJ28867.1"/>
    </source>
</evidence>